<dbReference type="GO" id="GO:0010890">
    <property type="term" value="P:positive regulation of triglyceride storage"/>
    <property type="evidence" value="ECO:0007669"/>
    <property type="project" value="TreeGrafter"/>
</dbReference>
<dbReference type="PANTHER" id="PTHR14024">
    <property type="entry name" value="PERILIPIN"/>
    <property type="match status" value="1"/>
</dbReference>
<evidence type="ECO:0000256" key="1">
    <source>
        <dbReference type="ARBA" id="ARBA00004502"/>
    </source>
</evidence>
<evidence type="ECO:0000256" key="2">
    <source>
        <dbReference type="ARBA" id="ARBA00006311"/>
    </source>
</evidence>
<sequence length="102" mass="10946">MIGVLPVFQTSVVLRVSSLPLVSSAMQSVTSVYSEVKGRYPLLRLVGGVAEVGVSVAMTRATPLLQSLEPQIEVANSFALVGLDRLEKNFPILNQSTEEVCL</sequence>
<protein>
    <submittedName>
        <fullName evidence="4">Uncharacterized protein</fullName>
    </submittedName>
</protein>
<dbReference type="InterPro" id="IPR004279">
    <property type="entry name" value="Perilipin"/>
</dbReference>
<reference evidence="4" key="1">
    <citation type="submission" date="2025-08" db="UniProtKB">
        <authorList>
            <consortium name="Ensembl"/>
        </authorList>
    </citation>
    <scope>IDENTIFICATION</scope>
</reference>
<dbReference type="Pfam" id="PF03036">
    <property type="entry name" value="Perilipin"/>
    <property type="match status" value="1"/>
</dbReference>
<comment type="similarity">
    <text evidence="2">Belongs to the perilipin family.</text>
</comment>
<keyword evidence="3" id="KW-0551">Lipid droplet</keyword>
<evidence type="ECO:0000256" key="3">
    <source>
        <dbReference type="ARBA" id="ARBA00022677"/>
    </source>
</evidence>
<keyword evidence="5" id="KW-1185">Reference proteome</keyword>
<dbReference type="Ensembl" id="ENSCLMT00005009092.1">
    <property type="protein sequence ID" value="ENSCLMP00005008296.1"/>
    <property type="gene ID" value="ENSCLMG00005004797.1"/>
</dbReference>
<evidence type="ECO:0000313" key="5">
    <source>
        <dbReference type="Proteomes" id="UP000694565"/>
    </source>
</evidence>
<organism evidence="4 5">
    <name type="scientific">Cyclopterus lumpus</name>
    <name type="common">Lumpsucker</name>
    <dbReference type="NCBI Taxonomy" id="8103"/>
    <lineage>
        <taxon>Eukaryota</taxon>
        <taxon>Metazoa</taxon>
        <taxon>Chordata</taxon>
        <taxon>Craniata</taxon>
        <taxon>Vertebrata</taxon>
        <taxon>Euteleostomi</taxon>
        <taxon>Actinopterygii</taxon>
        <taxon>Neopterygii</taxon>
        <taxon>Teleostei</taxon>
        <taxon>Neoteleostei</taxon>
        <taxon>Acanthomorphata</taxon>
        <taxon>Eupercaria</taxon>
        <taxon>Perciformes</taxon>
        <taxon>Cottioidei</taxon>
        <taxon>Cottales</taxon>
        <taxon>Cyclopteridae</taxon>
        <taxon>Cyclopterus</taxon>
    </lineage>
</organism>
<proteinExistence type="inferred from homology"/>
<dbReference type="GeneTree" id="ENSGT00950000182920"/>
<dbReference type="Proteomes" id="UP000694565">
    <property type="component" value="Unplaced"/>
</dbReference>
<dbReference type="AlphaFoldDB" id="A0A8C2WS92"/>
<accession>A0A8C2WS92</accession>
<dbReference type="GO" id="GO:0005829">
    <property type="term" value="C:cytosol"/>
    <property type="evidence" value="ECO:0007669"/>
    <property type="project" value="TreeGrafter"/>
</dbReference>
<evidence type="ECO:0000313" key="4">
    <source>
        <dbReference type="Ensembl" id="ENSCLMP00005008296.1"/>
    </source>
</evidence>
<dbReference type="PANTHER" id="PTHR14024:SF48">
    <property type="entry name" value="PERILIPIN 6"/>
    <property type="match status" value="1"/>
</dbReference>
<dbReference type="GO" id="GO:0019915">
    <property type="term" value="P:lipid storage"/>
    <property type="evidence" value="ECO:0007669"/>
    <property type="project" value="TreeGrafter"/>
</dbReference>
<reference evidence="4" key="2">
    <citation type="submission" date="2025-09" db="UniProtKB">
        <authorList>
            <consortium name="Ensembl"/>
        </authorList>
    </citation>
    <scope>IDENTIFICATION</scope>
</reference>
<dbReference type="GO" id="GO:0005811">
    <property type="term" value="C:lipid droplet"/>
    <property type="evidence" value="ECO:0007669"/>
    <property type="project" value="UniProtKB-SubCell"/>
</dbReference>
<comment type="subcellular location">
    <subcellularLocation>
        <location evidence="1">Lipid droplet</location>
    </subcellularLocation>
</comment>
<name>A0A8C2WS92_CYCLU</name>